<evidence type="ECO:0000313" key="1">
    <source>
        <dbReference type="EMBL" id="MBB4929156.1"/>
    </source>
</evidence>
<name>A0A7W7RD34_KITKI</name>
<dbReference type="RefSeq" id="WP_184947287.1">
    <property type="nucleotide sequence ID" value="NZ_JACHJV010000004.1"/>
</dbReference>
<reference evidence="1 2" key="1">
    <citation type="submission" date="2020-08" db="EMBL/GenBank/DDBJ databases">
        <title>Sequencing the genomes of 1000 actinobacteria strains.</title>
        <authorList>
            <person name="Klenk H.-P."/>
        </authorList>
    </citation>
    <scope>NUCLEOTIDE SEQUENCE [LARGE SCALE GENOMIC DNA]</scope>
    <source>
        <strain evidence="1 2">DSM 41654</strain>
    </source>
</reference>
<organism evidence="1 2">
    <name type="scientific">Kitasatospora kifunensis</name>
    <name type="common">Streptomyces kifunensis</name>
    <dbReference type="NCBI Taxonomy" id="58351"/>
    <lineage>
        <taxon>Bacteria</taxon>
        <taxon>Bacillati</taxon>
        <taxon>Actinomycetota</taxon>
        <taxon>Actinomycetes</taxon>
        <taxon>Kitasatosporales</taxon>
        <taxon>Streptomycetaceae</taxon>
        <taxon>Kitasatospora</taxon>
    </lineage>
</organism>
<keyword evidence="2" id="KW-1185">Reference proteome</keyword>
<evidence type="ECO:0000313" key="2">
    <source>
        <dbReference type="Proteomes" id="UP000540506"/>
    </source>
</evidence>
<protein>
    <submittedName>
        <fullName evidence="1">Uncharacterized protein</fullName>
    </submittedName>
</protein>
<proteinExistence type="predicted"/>
<dbReference type="AlphaFoldDB" id="A0A7W7RD34"/>
<dbReference type="EMBL" id="JACHJV010000004">
    <property type="protein sequence ID" value="MBB4929156.1"/>
    <property type="molecule type" value="Genomic_DNA"/>
</dbReference>
<accession>A0A7W7RD34</accession>
<gene>
    <name evidence="1" type="ORF">FHR34_008255</name>
</gene>
<sequence>MLGFFRRRENSTALPAHLRPQNQPLAVELTTEDLHALTEVFQHAKEAKRRERWDMSPADISGQKDELIGTLFERAGAASVTGEHAGIPLFVSEIFWIEYAVKDLETYKAPAAVVLTGRELLAKLHFETGRARAIQHLGGVAAFPAQRPGRRALNWAERTS</sequence>
<dbReference type="Proteomes" id="UP000540506">
    <property type="component" value="Unassembled WGS sequence"/>
</dbReference>
<comment type="caution">
    <text evidence="1">The sequence shown here is derived from an EMBL/GenBank/DDBJ whole genome shotgun (WGS) entry which is preliminary data.</text>
</comment>